<protein>
    <submittedName>
        <fullName evidence="13">11-oxo-beta-amyrin 30-oxidase</fullName>
    </submittedName>
</protein>
<keyword evidence="3 11" id="KW-0349">Heme</keyword>
<evidence type="ECO:0000256" key="2">
    <source>
        <dbReference type="ARBA" id="ARBA00010617"/>
    </source>
</evidence>
<evidence type="ECO:0000256" key="5">
    <source>
        <dbReference type="ARBA" id="ARBA00022723"/>
    </source>
</evidence>
<evidence type="ECO:0000256" key="12">
    <source>
        <dbReference type="RuleBase" id="RU000461"/>
    </source>
</evidence>
<proteinExistence type="inferred from homology"/>
<dbReference type="GO" id="GO:0006629">
    <property type="term" value="P:lipid metabolic process"/>
    <property type="evidence" value="ECO:0007669"/>
    <property type="project" value="UniProtKB-ARBA"/>
</dbReference>
<dbReference type="PRINTS" id="PR00463">
    <property type="entry name" value="EP450I"/>
</dbReference>
<dbReference type="PRINTS" id="PR00385">
    <property type="entry name" value="P450"/>
</dbReference>
<dbReference type="OrthoDB" id="1470350at2759"/>
<dbReference type="STRING" id="888268.A0A1E5UNH8"/>
<keyword evidence="4" id="KW-0812">Transmembrane</keyword>
<evidence type="ECO:0000313" key="14">
    <source>
        <dbReference type="Proteomes" id="UP000095767"/>
    </source>
</evidence>
<keyword evidence="9 12" id="KW-0503">Monooxygenase</keyword>
<dbReference type="GO" id="GO:0020037">
    <property type="term" value="F:heme binding"/>
    <property type="evidence" value="ECO:0007669"/>
    <property type="project" value="InterPro"/>
</dbReference>
<comment type="caution">
    <text evidence="13">The sequence shown here is derived from an EMBL/GenBank/DDBJ whole genome shotgun (WGS) entry which is preliminary data.</text>
</comment>
<dbReference type="GO" id="GO:0004497">
    <property type="term" value="F:monooxygenase activity"/>
    <property type="evidence" value="ECO:0007669"/>
    <property type="project" value="UniProtKB-KW"/>
</dbReference>
<evidence type="ECO:0000256" key="1">
    <source>
        <dbReference type="ARBA" id="ARBA00004370"/>
    </source>
</evidence>
<dbReference type="PANTHER" id="PTHR24282:SF181">
    <property type="entry name" value="CYTOCHROME P450 CYP72A123"/>
    <property type="match status" value="1"/>
</dbReference>
<name>A0A1E5UNH8_9POAL</name>
<gene>
    <name evidence="13" type="ORF">BAE44_0024549</name>
</gene>
<sequence length="246" mass="27661">MQIMNEGESGGKDDLLGLLLESNMRHTDEHGQSSLGLTTEDVVEECKLFYFARMQTTSALLTWAMVLLSMHPEWQDRAREEVLGFFGRNKPEYDGLSPLGTVSSCCNLLSAPFFLQNFDDMVQQNVPARSVQVTMILSSCTLRLSRSAGRRTRWRSAATYPAGVVVELPVLLIHPDPDVWGSDVHEFRPDRFAEGVSKAPPAFFPFSWGPRTCIGHNFALLEAKMALSMILQRFEFELAPSYTQYS</sequence>
<dbReference type="Pfam" id="PF00067">
    <property type="entry name" value="p450"/>
    <property type="match status" value="2"/>
</dbReference>
<dbReference type="Gene3D" id="1.10.630.10">
    <property type="entry name" value="Cytochrome P450"/>
    <property type="match status" value="1"/>
</dbReference>
<dbReference type="AlphaFoldDB" id="A0A1E5UNH8"/>
<organism evidence="13 14">
    <name type="scientific">Dichanthelium oligosanthes</name>
    <dbReference type="NCBI Taxonomy" id="888268"/>
    <lineage>
        <taxon>Eukaryota</taxon>
        <taxon>Viridiplantae</taxon>
        <taxon>Streptophyta</taxon>
        <taxon>Embryophyta</taxon>
        <taxon>Tracheophyta</taxon>
        <taxon>Spermatophyta</taxon>
        <taxon>Magnoliopsida</taxon>
        <taxon>Liliopsida</taxon>
        <taxon>Poales</taxon>
        <taxon>Poaceae</taxon>
        <taxon>PACMAD clade</taxon>
        <taxon>Panicoideae</taxon>
        <taxon>Panicodae</taxon>
        <taxon>Paniceae</taxon>
        <taxon>Dichantheliinae</taxon>
        <taxon>Dichanthelium</taxon>
    </lineage>
</organism>
<dbReference type="GO" id="GO:0016705">
    <property type="term" value="F:oxidoreductase activity, acting on paired donors, with incorporation or reduction of molecular oxygen"/>
    <property type="evidence" value="ECO:0007669"/>
    <property type="project" value="InterPro"/>
</dbReference>
<dbReference type="PANTHER" id="PTHR24282">
    <property type="entry name" value="CYTOCHROME P450 FAMILY MEMBER"/>
    <property type="match status" value="1"/>
</dbReference>
<comment type="similarity">
    <text evidence="2 12">Belongs to the cytochrome P450 family.</text>
</comment>
<evidence type="ECO:0000256" key="4">
    <source>
        <dbReference type="ARBA" id="ARBA00022692"/>
    </source>
</evidence>
<feature type="binding site" description="axial binding residue" evidence="11">
    <location>
        <position position="213"/>
    </location>
    <ligand>
        <name>heme</name>
        <dbReference type="ChEBI" id="CHEBI:30413"/>
    </ligand>
    <ligandPart>
        <name>Fe</name>
        <dbReference type="ChEBI" id="CHEBI:18248"/>
    </ligandPart>
</feature>
<keyword evidence="14" id="KW-1185">Reference proteome</keyword>
<keyword evidence="10" id="KW-0472">Membrane</keyword>
<dbReference type="EMBL" id="LWDX02070065">
    <property type="protein sequence ID" value="OEL14429.1"/>
    <property type="molecule type" value="Genomic_DNA"/>
</dbReference>
<evidence type="ECO:0000256" key="10">
    <source>
        <dbReference type="ARBA" id="ARBA00023136"/>
    </source>
</evidence>
<evidence type="ECO:0000256" key="3">
    <source>
        <dbReference type="ARBA" id="ARBA00022617"/>
    </source>
</evidence>
<evidence type="ECO:0000256" key="6">
    <source>
        <dbReference type="ARBA" id="ARBA00022989"/>
    </source>
</evidence>
<dbReference type="InterPro" id="IPR036396">
    <property type="entry name" value="Cyt_P450_sf"/>
</dbReference>
<dbReference type="SUPFAM" id="SSF48264">
    <property type="entry name" value="Cytochrome P450"/>
    <property type="match status" value="1"/>
</dbReference>
<keyword evidence="5 11" id="KW-0479">Metal-binding</keyword>
<reference evidence="13 14" key="1">
    <citation type="submission" date="2016-09" db="EMBL/GenBank/DDBJ databases">
        <title>The draft genome of Dichanthelium oligosanthes: A C3 panicoid grass species.</title>
        <authorList>
            <person name="Studer A.J."/>
            <person name="Schnable J.C."/>
            <person name="Brutnell T.P."/>
        </authorList>
    </citation>
    <scope>NUCLEOTIDE SEQUENCE [LARGE SCALE GENOMIC DNA]</scope>
    <source>
        <strain evidence="14">cv. Kellogg 1175</strain>
        <tissue evidence="13">Leaf</tissue>
    </source>
</reference>
<dbReference type="InterPro" id="IPR001128">
    <property type="entry name" value="Cyt_P450"/>
</dbReference>
<dbReference type="InterPro" id="IPR017972">
    <property type="entry name" value="Cyt_P450_CS"/>
</dbReference>
<evidence type="ECO:0000313" key="13">
    <source>
        <dbReference type="EMBL" id="OEL14429.1"/>
    </source>
</evidence>
<dbReference type="Proteomes" id="UP000095767">
    <property type="component" value="Unassembled WGS sequence"/>
</dbReference>
<keyword evidence="8 11" id="KW-0408">Iron</keyword>
<keyword evidence="6" id="KW-1133">Transmembrane helix</keyword>
<evidence type="ECO:0000256" key="7">
    <source>
        <dbReference type="ARBA" id="ARBA00023002"/>
    </source>
</evidence>
<evidence type="ECO:0000256" key="11">
    <source>
        <dbReference type="PIRSR" id="PIRSR602401-1"/>
    </source>
</evidence>
<comment type="cofactor">
    <cofactor evidence="11">
        <name>heme</name>
        <dbReference type="ChEBI" id="CHEBI:30413"/>
    </cofactor>
</comment>
<dbReference type="InterPro" id="IPR002401">
    <property type="entry name" value="Cyt_P450_E_grp-I"/>
</dbReference>
<comment type="subcellular location">
    <subcellularLocation>
        <location evidence="1">Membrane</location>
    </subcellularLocation>
</comment>
<evidence type="ECO:0000256" key="8">
    <source>
        <dbReference type="ARBA" id="ARBA00023004"/>
    </source>
</evidence>
<dbReference type="InterPro" id="IPR050665">
    <property type="entry name" value="Cytochrome_P450_Monooxygen"/>
</dbReference>
<keyword evidence="7 12" id="KW-0560">Oxidoreductase</keyword>
<dbReference type="GO" id="GO:0016020">
    <property type="term" value="C:membrane"/>
    <property type="evidence" value="ECO:0007669"/>
    <property type="project" value="UniProtKB-SubCell"/>
</dbReference>
<dbReference type="PROSITE" id="PS00086">
    <property type="entry name" value="CYTOCHROME_P450"/>
    <property type="match status" value="1"/>
</dbReference>
<evidence type="ECO:0000256" key="9">
    <source>
        <dbReference type="ARBA" id="ARBA00023033"/>
    </source>
</evidence>
<accession>A0A1E5UNH8</accession>
<dbReference type="GO" id="GO:0005506">
    <property type="term" value="F:iron ion binding"/>
    <property type="evidence" value="ECO:0007669"/>
    <property type="project" value="InterPro"/>
</dbReference>